<gene>
    <name evidence="2" type="ORF">NP493_2074g00022</name>
</gene>
<accession>A0AAD9JNT4</accession>
<dbReference type="Proteomes" id="UP001209878">
    <property type="component" value="Unassembled WGS sequence"/>
</dbReference>
<evidence type="ECO:0000313" key="2">
    <source>
        <dbReference type="EMBL" id="KAK2155430.1"/>
    </source>
</evidence>
<evidence type="ECO:0000313" key="3">
    <source>
        <dbReference type="Proteomes" id="UP001209878"/>
    </source>
</evidence>
<organism evidence="2 3">
    <name type="scientific">Ridgeia piscesae</name>
    <name type="common">Tubeworm</name>
    <dbReference type="NCBI Taxonomy" id="27915"/>
    <lineage>
        <taxon>Eukaryota</taxon>
        <taxon>Metazoa</taxon>
        <taxon>Spiralia</taxon>
        <taxon>Lophotrochozoa</taxon>
        <taxon>Annelida</taxon>
        <taxon>Polychaeta</taxon>
        <taxon>Sedentaria</taxon>
        <taxon>Canalipalpata</taxon>
        <taxon>Sabellida</taxon>
        <taxon>Siboglinidae</taxon>
        <taxon>Ridgeia</taxon>
    </lineage>
</organism>
<dbReference type="Pfam" id="PF00078">
    <property type="entry name" value="RVT_1"/>
    <property type="match status" value="1"/>
</dbReference>
<dbReference type="CDD" id="cd01650">
    <property type="entry name" value="RT_nLTR_like"/>
    <property type="match status" value="1"/>
</dbReference>
<dbReference type="AlphaFoldDB" id="A0AAD9JNT4"/>
<dbReference type="PANTHER" id="PTHR33332">
    <property type="entry name" value="REVERSE TRANSCRIPTASE DOMAIN-CONTAINING PROTEIN"/>
    <property type="match status" value="1"/>
</dbReference>
<dbReference type="InterPro" id="IPR000477">
    <property type="entry name" value="RT_dom"/>
</dbReference>
<name>A0AAD9JNT4_RIDPI</name>
<feature type="domain" description="Reverse transcriptase" evidence="1">
    <location>
        <begin position="113"/>
        <end position="379"/>
    </location>
</feature>
<evidence type="ECO:0000259" key="1">
    <source>
        <dbReference type="PROSITE" id="PS50878"/>
    </source>
</evidence>
<dbReference type="PROSITE" id="PS50878">
    <property type="entry name" value="RT_POL"/>
    <property type="match status" value="1"/>
</dbReference>
<keyword evidence="3" id="KW-1185">Reference proteome</keyword>
<reference evidence="2" key="1">
    <citation type="journal article" date="2023" name="Mol. Biol. Evol.">
        <title>Third-Generation Sequencing Reveals the Adaptive Role of the Epigenome in Three Deep-Sea Polychaetes.</title>
        <authorList>
            <person name="Perez M."/>
            <person name="Aroh O."/>
            <person name="Sun Y."/>
            <person name="Lan Y."/>
            <person name="Juniper S.K."/>
            <person name="Young C.R."/>
            <person name="Angers B."/>
            <person name="Qian P.Y."/>
        </authorList>
    </citation>
    <scope>NUCLEOTIDE SEQUENCE</scope>
    <source>
        <strain evidence="2">R07B-5</strain>
    </source>
</reference>
<protein>
    <recommendedName>
        <fullName evidence="1">Reverse transcriptase domain-containing protein</fullName>
    </recommendedName>
</protein>
<dbReference type="SUPFAM" id="SSF56672">
    <property type="entry name" value="DNA/RNA polymerases"/>
    <property type="match status" value="1"/>
</dbReference>
<comment type="caution">
    <text evidence="2">The sequence shown here is derived from an EMBL/GenBank/DDBJ whole genome shotgun (WGS) entry which is preliminary data.</text>
</comment>
<dbReference type="InterPro" id="IPR043502">
    <property type="entry name" value="DNA/RNA_pol_sf"/>
</dbReference>
<dbReference type="EMBL" id="JAODUO010002073">
    <property type="protein sequence ID" value="KAK2155430.1"/>
    <property type="molecule type" value="Genomic_DNA"/>
</dbReference>
<sequence>MFRLLRSLDGQRVQQQREFPLAAQECELFSRFFRGKIDNLLSGLQYFNDIDRPSDEIRCFTDCIDVFDRTANTEITAICRATKKTCVLDPLPAKQLTDNITRIVPAITRITNTSLDEGVMPKSLKHAIVQPLLKKPSLDKDTLSSYRPVSNLTQLSKVIEKVVALRIMTHVFDQQMVECFQSAYRNKHSTETALLYVTSAVKTAMNKKQGTILLFVDFSSAYDTINHNILIRRLRLRYGFVGKALDWLISYLKERAQRVVIGDQSSSTTTLTTGVPQGSVLGPLLFSIHVQPIGDIIRAHGLFFHQYADDLQVYTHFDLTHSALVAAVKQIEDCLDEVKVWMARNSMSINDGNTQYLPIVPKSADAIVDKSVIRVGVATITASLCVQCLCVCIDRHLDMKKQVSQTISACSFYLRNINQISRFLPRPTKERVVNAIITSRLDYCNALLYGTSAVNIARLQRIQNTAARLIMRSPRSDSATPLLRELHWLPIVCRVDFKLLVFTYKAMHKDVPVYLCELVCPYQPTRTLRSANNNMLEVKRTRTKVGDFSFAVAAASIWNNLPTVIKTCDNLTSFKRLLETHFFRIAY</sequence>
<proteinExistence type="predicted"/>